<keyword evidence="1" id="KW-0812">Transmembrane</keyword>
<proteinExistence type="predicted"/>
<name>A0A7W7EWJ8_9SPHN</name>
<gene>
    <name evidence="4" type="ORF">GGQ96_000759</name>
</gene>
<comment type="caution">
    <text evidence="4">The sequence shown here is derived from an EMBL/GenBank/DDBJ whole genome shotgun (WGS) entry which is preliminary data.</text>
</comment>
<feature type="transmembrane region" description="Helical" evidence="1">
    <location>
        <begin position="189"/>
        <end position="206"/>
    </location>
</feature>
<evidence type="ECO:0000256" key="2">
    <source>
        <dbReference type="SAM" id="SignalP"/>
    </source>
</evidence>
<dbReference type="NCBIfam" id="TIGR02595">
    <property type="entry name" value="PEP_CTERM"/>
    <property type="match status" value="1"/>
</dbReference>
<keyword evidence="1" id="KW-1133">Transmembrane helix</keyword>
<evidence type="ECO:0000313" key="4">
    <source>
        <dbReference type="EMBL" id="MBB4616653.1"/>
    </source>
</evidence>
<accession>A0A7W7EWJ8</accession>
<dbReference type="EMBL" id="JACHNY010000001">
    <property type="protein sequence ID" value="MBB4616653.1"/>
    <property type="molecule type" value="Genomic_DNA"/>
</dbReference>
<evidence type="ECO:0000259" key="3">
    <source>
        <dbReference type="Pfam" id="PF07589"/>
    </source>
</evidence>
<evidence type="ECO:0000256" key="1">
    <source>
        <dbReference type="SAM" id="Phobius"/>
    </source>
</evidence>
<protein>
    <recommendedName>
        <fullName evidence="3">Ice-binding protein C-terminal domain-containing protein</fullName>
    </recommendedName>
</protein>
<evidence type="ECO:0000313" key="5">
    <source>
        <dbReference type="Proteomes" id="UP000574769"/>
    </source>
</evidence>
<feature type="signal peptide" evidence="2">
    <location>
        <begin position="1"/>
        <end position="21"/>
    </location>
</feature>
<keyword evidence="5" id="KW-1185">Reference proteome</keyword>
<keyword evidence="2" id="KW-0732">Signal</keyword>
<dbReference type="Pfam" id="PF07589">
    <property type="entry name" value="PEP-CTERM"/>
    <property type="match status" value="1"/>
</dbReference>
<dbReference type="NCBIfam" id="NF035944">
    <property type="entry name" value="PEPxxWA-CTERM"/>
    <property type="match status" value="1"/>
</dbReference>
<feature type="chain" id="PRO_5030863454" description="Ice-binding protein C-terminal domain-containing protein" evidence="2">
    <location>
        <begin position="22"/>
        <end position="216"/>
    </location>
</feature>
<keyword evidence="1" id="KW-0472">Membrane</keyword>
<organism evidence="4 5">
    <name type="scientific">Sphingomonas abaci</name>
    <dbReference type="NCBI Taxonomy" id="237611"/>
    <lineage>
        <taxon>Bacteria</taxon>
        <taxon>Pseudomonadati</taxon>
        <taxon>Pseudomonadota</taxon>
        <taxon>Alphaproteobacteria</taxon>
        <taxon>Sphingomonadales</taxon>
        <taxon>Sphingomonadaceae</taxon>
        <taxon>Sphingomonas</taxon>
    </lineage>
</organism>
<dbReference type="AlphaFoldDB" id="A0A7W7EWJ8"/>
<reference evidence="4 5" key="1">
    <citation type="submission" date="2020-08" db="EMBL/GenBank/DDBJ databases">
        <title>Genomic Encyclopedia of Type Strains, Phase IV (KMG-IV): sequencing the most valuable type-strain genomes for metagenomic binning, comparative biology and taxonomic classification.</title>
        <authorList>
            <person name="Goeker M."/>
        </authorList>
    </citation>
    <scope>NUCLEOTIDE SEQUENCE [LARGE SCALE GENOMIC DNA]</scope>
    <source>
        <strain evidence="4 5">DSM 15867</strain>
    </source>
</reference>
<feature type="domain" description="Ice-binding protein C-terminal" evidence="3">
    <location>
        <begin position="183"/>
        <end position="208"/>
    </location>
</feature>
<dbReference type="Proteomes" id="UP000574769">
    <property type="component" value="Unassembled WGS sequence"/>
</dbReference>
<sequence length="216" mass="21733">MIKKIAAVATALTVIASPAYAVTFTSQLGSSATFAAPTGGTVIDFNNGTNVPAGFTLTGNGYIVSNAESASTGARPAFSDGSAYLSVLGGGAATLASTGAGFQSISLFLGSIDAYNTVRVLSTTGAVLATYTGSQFVVPADGNQDVPRTNRRVTFFAGAGESLGGLTLSSGSNSLETDNVVFSVPEPSTWALMLIGFGMVGGAARYRRRKTAAAFA</sequence>
<dbReference type="RefSeq" id="WP_184111634.1">
    <property type="nucleotide sequence ID" value="NZ_JACHNY010000001.1"/>
</dbReference>
<dbReference type="InterPro" id="IPR013424">
    <property type="entry name" value="Ice-binding_C"/>
</dbReference>